<accession>A0A4R6UJU0</accession>
<comment type="caution">
    <text evidence="10">The sequence shown here is derived from an EMBL/GenBank/DDBJ whole genome shotgun (WGS) entry which is preliminary data.</text>
</comment>
<evidence type="ECO:0000256" key="3">
    <source>
        <dbReference type="ARBA" id="ARBA00022692"/>
    </source>
</evidence>
<dbReference type="InterPro" id="IPR025857">
    <property type="entry name" value="MacB_PCD"/>
</dbReference>
<evidence type="ECO:0000256" key="1">
    <source>
        <dbReference type="ARBA" id="ARBA00004651"/>
    </source>
</evidence>
<feature type="transmembrane region" description="Helical" evidence="7">
    <location>
        <begin position="512"/>
        <end position="541"/>
    </location>
</feature>
<dbReference type="InterPro" id="IPR050250">
    <property type="entry name" value="Macrolide_Exporter_MacB"/>
</dbReference>
<dbReference type="OrthoDB" id="3291880at2"/>
<reference evidence="10 11" key="1">
    <citation type="submission" date="2019-03" db="EMBL/GenBank/DDBJ databases">
        <title>Genomic Encyclopedia of Type Strains, Phase IV (KMG-IV): sequencing the most valuable type-strain genomes for metagenomic binning, comparative biology and taxonomic classification.</title>
        <authorList>
            <person name="Goeker M."/>
        </authorList>
    </citation>
    <scope>NUCLEOTIDE SEQUENCE [LARGE SCALE GENOMIC DNA]</scope>
    <source>
        <strain evidence="10 11">DSM 46770</strain>
    </source>
</reference>
<dbReference type="Pfam" id="PF12704">
    <property type="entry name" value="MacB_PCD"/>
    <property type="match status" value="1"/>
</dbReference>
<feature type="transmembrane region" description="Helical" evidence="7">
    <location>
        <begin position="305"/>
        <end position="332"/>
    </location>
</feature>
<evidence type="ECO:0000256" key="4">
    <source>
        <dbReference type="ARBA" id="ARBA00022989"/>
    </source>
</evidence>
<feature type="domain" description="ABC3 transporter permease C-terminal" evidence="8">
    <location>
        <begin position="471"/>
        <end position="569"/>
    </location>
</feature>
<keyword evidence="11" id="KW-1185">Reference proteome</keyword>
<evidence type="ECO:0000259" key="8">
    <source>
        <dbReference type="Pfam" id="PF02687"/>
    </source>
</evidence>
<feature type="transmembrane region" description="Helical" evidence="7">
    <location>
        <begin position="262"/>
        <end position="284"/>
    </location>
</feature>
<feature type="domain" description="MacB-like periplasmic core" evidence="9">
    <location>
        <begin position="27"/>
        <end position="222"/>
    </location>
</feature>
<dbReference type="GO" id="GO:0022857">
    <property type="term" value="F:transmembrane transporter activity"/>
    <property type="evidence" value="ECO:0007669"/>
    <property type="project" value="TreeGrafter"/>
</dbReference>
<dbReference type="PANTHER" id="PTHR30572:SF4">
    <property type="entry name" value="ABC TRANSPORTER PERMEASE YTRF"/>
    <property type="match status" value="1"/>
</dbReference>
<feature type="transmembrane region" description="Helical" evidence="7">
    <location>
        <begin position="424"/>
        <end position="447"/>
    </location>
</feature>
<feature type="transmembrane region" description="Helical" evidence="7">
    <location>
        <begin position="467"/>
        <end position="491"/>
    </location>
</feature>
<evidence type="ECO:0000256" key="6">
    <source>
        <dbReference type="ARBA" id="ARBA00038076"/>
    </source>
</evidence>
<evidence type="ECO:0000256" key="5">
    <source>
        <dbReference type="ARBA" id="ARBA00023136"/>
    </source>
</evidence>
<feature type="domain" description="ABC3 transporter permease C-terminal" evidence="8">
    <location>
        <begin position="267"/>
        <end position="381"/>
    </location>
</feature>
<dbReference type="InterPro" id="IPR003838">
    <property type="entry name" value="ABC3_permease_C"/>
</dbReference>
<protein>
    <submittedName>
        <fullName evidence="10">Putative ABC transport system permease protein</fullName>
    </submittedName>
</protein>
<evidence type="ECO:0000259" key="9">
    <source>
        <dbReference type="Pfam" id="PF12704"/>
    </source>
</evidence>
<evidence type="ECO:0000256" key="2">
    <source>
        <dbReference type="ARBA" id="ARBA00022475"/>
    </source>
</evidence>
<keyword evidence="4 7" id="KW-1133">Transmembrane helix</keyword>
<evidence type="ECO:0000313" key="10">
    <source>
        <dbReference type="EMBL" id="TDQ47208.1"/>
    </source>
</evidence>
<gene>
    <name evidence="10" type="ORF">EV190_12227</name>
</gene>
<dbReference type="AlphaFoldDB" id="A0A4R6UJU0"/>
<dbReference type="GO" id="GO:0005886">
    <property type="term" value="C:plasma membrane"/>
    <property type="evidence" value="ECO:0007669"/>
    <property type="project" value="UniProtKB-SubCell"/>
</dbReference>
<feature type="transmembrane region" description="Helical" evidence="7">
    <location>
        <begin position="352"/>
        <end position="371"/>
    </location>
</feature>
<sequence>MGHLLLVWRLVLRDTRRRPGDAVVFLLAVTVATACLSLGLAADNAVAAGYARTHEATAGPDLTAITTAADSSDLVERIADMPGVAARADPVFAFSTVVQANGRTARSSVEGRESAPSAVDRPLVTSGTWVRPGGAVVERGFAQALGVGVGDRVTVSGRGYPVVGIAVSAATPVYPWSDWAQGPGTTDRGGRIWFTTADARAAAGDASGVHLVHLKLTSPDAVIQWRDTVFTPGLRGDAWVNTRDWQTVLRMNTNMIRGSRPALVVGGWLLAAAAIVTLAALAAVRASRDNRRAGLLKAVGAGPGTVAVVLLAQHLLLTALAAALGLAVGALVAPGLVDPSAGLLDTAGPPSAGVVAAAVLVAVLVAMAGTLGPALRAARTSTVHALAEPARLLTRRPWLTAVTAYLPTSLLIGVRLLARRPGHAVLTAVSVAATSVMVTALLSFRTALATVATAPALEAVDARTGQVLLGVTLVTVMLCALNTVFLGWSCAVRARRVLAVTRVLGATPGQVVAALCAAQLLPAVPGLLAGSFVGIVLYWFFNPGNAVTPPGSWLVAAALAVLAAVAALTALPAWVHSRSPAGRALDTGPV</sequence>
<comment type="similarity">
    <text evidence="6">Belongs to the ABC-4 integral membrane protein family.</text>
</comment>
<evidence type="ECO:0000313" key="11">
    <source>
        <dbReference type="Proteomes" id="UP000295281"/>
    </source>
</evidence>
<feature type="transmembrane region" description="Helical" evidence="7">
    <location>
        <begin position="553"/>
        <end position="575"/>
    </location>
</feature>
<comment type="subcellular location">
    <subcellularLocation>
        <location evidence="1">Cell membrane</location>
        <topology evidence="1">Multi-pass membrane protein</topology>
    </subcellularLocation>
</comment>
<keyword evidence="5 7" id="KW-0472">Membrane</keyword>
<dbReference type="Pfam" id="PF02687">
    <property type="entry name" value="FtsX"/>
    <property type="match status" value="2"/>
</dbReference>
<keyword evidence="2" id="KW-1003">Cell membrane</keyword>
<proteinExistence type="inferred from homology"/>
<dbReference type="Proteomes" id="UP000295281">
    <property type="component" value="Unassembled WGS sequence"/>
</dbReference>
<evidence type="ECO:0000256" key="7">
    <source>
        <dbReference type="SAM" id="Phobius"/>
    </source>
</evidence>
<dbReference type="PANTHER" id="PTHR30572">
    <property type="entry name" value="MEMBRANE COMPONENT OF TRANSPORTER-RELATED"/>
    <property type="match status" value="1"/>
</dbReference>
<name>A0A4R6UJU0_9ACTN</name>
<organism evidence="10 11">
    <name type="scientific">Actinorugispora endophytica</name>
    <dbReference type="NCBI Taxonomy" id="1605990"/>
    <lineage>
        <taxon>Bacteria</taxon>
        <taxon>Bacillati</taxon>
        <taxon>Actinomycetota</taxon>
        <taxon>Actinomycetes</taxon>
        <taxon>Streptosporangiales</taxon>
        <taxon>Nocardiopsidaceae</taxon>
        <taxon>Actinorugispora</taxon>
    </lineage>
</organism>
<dbReference type="EMBL" id="SNYN01000022">
    <property type="protein sequence ID" value="TDQ47208.1"/>
    <property type="molecule type" value="Genomic_DNA"/>
</dbReference>
<dbReference type="RefSeq" id="WP_133742980.1">
    <property type="nucleotide sequence ID" value="NZ_SNYN01000022.1"/>
</dbReference>
<keyword evidence="3 7" id="KW-0812">Transmembrane</keyword>